<protein>
    <submittedName>
        <fullName evidence="1">Uncharacterized protein</fullName>
    </submittedName>
</protein>
<accession>A0A7S0N0I3</accession>
<dbReference type="AlphaFoldDB" id="A0A7S0N0I3"/>
<evidence type="ECO:0000313" key="1">
    <source>
        <dbReference type="EMBL" id="CAD8655476.1"/>
    </source>
</evidence>
<proteinExistence type="predicted"/>
<name>A0A7S0N0I3_9CHLO</name>
<dbReference type="EMBL" id="HBFA01007596">
    <property type="protein sequence ID" value="CAD8655476.1"/>
    <property type="molecule type" value="Transcribed_RNA"/>
</dbReference>
<organism evidence="1">
    <name type="scientific">Pyramimonas obovata</name>
    <dbReference type="NCBI Taxonomy" id="1411642"/>
    <lineage>
        <taxon>Eukaryota</taxon>
        <taxon>Viridiplantae</taxon>
        <taxon>Chlorophyta</taxon>
        <taxon>Pyramimonadophyceae</taxon>
        <taxon>Pyramimonadales</taxon>
        <taxon>Pyramimonadaceae</taxon>
        <taxon>Pyramimonas</taxon>
        <taxon>Pyramimonas incertae sedis</taxon>
    </lineage>
</organism>
<sequence length="194" mass="20635">MMIRWDECYELCTQNLDKAAEIKRTATEGLEQFGPGAVLIQAKAKLQPKAQPKGFGAKKSSPSQADTTEGDLEIVDCSLLYIPLLLLQSGECSAQSAQSTVRVATSGELVALLSSGGVDPTRLLRLCGHESASVEGYPEADEPYDPTAGELVLMLEMELGGTRAYGADVAFARGGVLLTKGLDDVEELYASKGY</sequence>
<reference evidence="1" key="1">
    <citation type="submission" date="2021-01" db="EMBL/GenBank/DDBJ databases">
        <authorList>
            <person name="Corre E."/>
            <person name="Pelletier E."/>
            <person name="Niang G."/>
            <person name="Scheremetjew M."/>
            <person name="Finn R."/>
            <person name="Kale V."/>
            <person name="Holt S."/>
            <person name="Cochrane G."/>
            <person name="Meng A."/>
            <person name="Brown T."/>
            <person name="Cohen L."/>
        </authorList>
    </citation>
    <scope>NUCLEOTIDE SEQUENCE</scope>
    <source>
        <strain evidence="1">CCMP722</strain>
    </source>
</reference>
<gene>
    <name evidence="1" type="ORF">POBO1169_LOCUS3959</name>
</gene>